<protein>
    <submittedName>
        <fullName evidence="3">Transposase IS204/IS1001/IS1096/IS1165 family protein</fullName>
    </submittedName>
</protein>
<dbReference type="Pfam" id="PF13542">
    <property type="entry name" value="HTH_Tnp_ISL3"/>
    <property type="match status" value="1"/>
</dbReference>
<sequence>MSDMSIKPYFPFCRVRFERQSVSPEGDLARIKARPDARFRPMCQVCRAPAHGVHSKTRRALRDLHMGAATVWINCEYRKVYCSCCQGARVEDLFFFSPYQRVTKRLARYIHDLCKVLTVSEVARHLDLDWKTVKDNDKVFQEDEFGATDYNGLRILAVDKITIQKGHKYMTVVLDYESGRVVWLVRDRKADTLRFFFKGMTEEQKKALEAVAMDMWDPFIKVIDKVRIAEKKKAETTELEVYKGAKYLLLKNRRNIRTAAARAHLQRLLDMNENISKAMILKDYLKRIWSYSRRGWAQKRMDEWCALARTMDNQDVTKFADMLERHPYGILNHCDYPIHTSKLEGVNNKIKVIKRKAYGFHDQRYFSLKVIQFFHSN</sequence>
<evidence type="ECO:0000259" key="1">
    <source>
        <dbReference type="Pfam" id="PF01610"/>
    </source>
</evidence>
<proteinExistence type="predicted"/>
<dbReference type="HOGENOM" id="CLU_041900_0_2_7"/>
<evidence type="ECO:0000313" key="3">
    <source>
        <dbReference type="EMBL" id="ACL03031.1"/>
    </source>
</evidence>
<dbReference type="EMBL" id="CP001322">
    <property type="protein sequence ID" value="ACL03031.1"/>
    <property type="molecule type" value="Genomic_DNA"/>
</dbReference>
<dbReference type="Proteomes" id="UP000000739">
    <property type="component" value="Chromosome"/>
</dbReference>
<dbReference type="AlphaFoldDB" id="B8F9T5"/>
<dbReference type="InterPro" id="IPR047951">
    <property type="entry name" value="Transpos_ISL3"/>
</dbReference>
<keyword evidence="4" id="KW-1185">Reference proteome</keyword>
<feature type="domain" description="Transposase IS204/IS1001/IS1096/IS1165 helix-turn-helix" evidence="2">
    <location>
        <begin position="96"/>
        <end position="134"/>
    </location>
</feature>
<dbReference type="InterPro" id="IPR002560">
    <property type="entry name" value="Transposase_DDE"/>
</dbReference>
<feature type="domain" description="Transposase IS204/IS1001/IS1096/IS1165 DDE" evidence="1">
    <location>
        <begin position="223"/>
        <end position="369"/>
    </location>
</feature>
<dbReference type="PANTHER" id="PTHR33498">
    <property type="entry name" value="TRANSPOSASE FOR INSERTION SEQUENCE ELEMENT IS1557"/>
    <property type="match status" value="1"/>
</dbReference>
<reference evidence="3 4" key="1">
    <citation type="journal article" date="2012" name="Environ. Microbiol.">
        <title>The genome sequence of Desulfatibacillum alkenivorans AK-01: a blueprint for anaerobic alkane oxidation.</title>
        <authorList>
            <person name="Callaghan A.V."/>
            <person name="Morris B.E."/>
            <person name="Pereira I.A."/>
            <person name="McInerney M.J."/>
            <person name="Austin R.N."/>
            <person name="Groves J.T."/>
            <person name="Kukor J.J."/>
            <person name="Suflita J.M."/>
            <person name="Young L.Y."/>
            <person name="Zylstra G.J."/>
            <person name="Wawrik B."/>
        </authorList>
    </citation>
    <scope>NUCLEOTIDE SEQUENCE [LARGE SCALE GENOMIC DNA]</scope>
    <source>
        <strain evidence="3 4">AK-01</strain>
    </source>
</reference>
<dbReference type="eggNOG" id="COG3464">
    <property type="taxonomic scope" value="Bacteria"/>
</dbReference>
<evidence type="ECO:0000259" key="2">
    <source>
        <dbReference type="Pfam" id="PF13542"/>
    </source>
</evidence>
<dbReference type="PANTHER" id="PTHR33498:SF1">
    <property type="entry name" value="TRANSPOSASE FOR INSERTION SEQUENCE ELEMENT IS1557"/>
    <property type="match status" value="1"/>
</dbReference>
<dbReference type="KEGG" id="dal:Dalk_1330"/>
<evidence type="ECO:0000313" key="4">
    <source>
        <dbReference type="Proteomes" id="UP000000739"/>
    </source>
</evidence>
<accession>B8F9T5</accession>
<dbReference type="InterPro" id="IPR032877">
    <property type="entry name" value="Transposase_HTH"/>
</dbReference>
<name>B8F9T5_DESAL</name>
<gene>
    <name evidence="3" type="ordered locus">Dalk_1330</name>
</gene>
<organism evidence="3 4">
    <name type="scientific">Desulfatibacillum aliphaticivorans</name>
    <dbReference type="NCBI Taxonomy" id="218208"/>
    <lineage>
        <taxon>Bacteria</taxon>
        <taxon>Pseudomonadati</taxon>
        <taxon>Thermodesulfobacteriota</taxon>
        <taxon>Desulfobacteria</taxon>
        <taxon>Desulfobacterales</taxon>
        <taxon>Desulfatibacillaceae</taxon>
        <taxon>Desulfatibacillum</taxon>
    </lineage>
</organism>
<dbReference type="Pfam" id="PF01610">
    <property type="entry name" value="DDE_Tnp_ISL3"/>
    <property type="match status" value="1"/>
</dbReference>